<evidence type="ECO:0000259" key="4">
    <source>
        <dbReference type="PROSITE" id="PS51677"/>
    </source>
</evidence>
<evidence type="ECO:0000313" key="6">
    <source>
        <dbReference type="Proteomes" id="UP000662888"/>
    </source>
</evidence>
<feature type="signal peptide" evidence="3">
    <location>
        <begin position="1"/>
        <end position="30"/>
    </location>
</feature>
<name>A0AA48WBH6_9BURK</name>
<dbReference type="Gene3D" id="3.20.20.370">
    <property type="entry name" value="Glycoside hydrolase/deacetylase"/>
    <property type="match status" value="1"/>
</dbReference>
<dbReference type="PANTHER" id="PTHR10587">
    <property type="entry name" value="GLYCOSYL TRANSFERASE-RELATED"/>
    <property type="match status" value="1"/>
</dbReference>
<dbReference type="SUPFAM" id="SSF88713">
    <property type="entry name" value="Glycoside hydrolase/deacetylase"/>
    <property type="match status" value="1"/>
</dbReference>
<organism evidence="5 6">
    <name type="scientific">Massilia antarctica</name>
    <dbReference type="NCBI Taxonomy" id="2765360"/>
    <lineage>
        <taxon>Bacteria</taxon>
        <taxon>Pseudomonadati</taxon>
        <taxon>Pseudomonadota</taxon>
        <taxon>Betaproteobacteria</taxon>
        <taxon>Burkholderiales</taxon>
        <taxon>Oxalobacteraceae</taxon>
        <taxon>Telluria group</taxon>
        <taxon>Massilia</taxon>
    </lineage>
</organism>
<protein>
    <submittedName>
        <fullName evidence="5">Polysaccharide deacetylase family protein</fullName>
    </submittedName>
</protein>
<dbReference type="PROSITE" id="PS51677">
    <property type="entry name" value="NODB"/>
    <property type="match status" value="1"/>
</dbReference>
<gene>
    <name evidence="5" type="ORF">IV454_29550</name>
</gene>
<evidence type="ECO:0000313" key="5">
    <source>
        <dbReference type="EMBL" id="QPI49530.1"/>
    </source>
</evidence>
<sequence length="315" mass="34993">MLQLKNFAVKLSGIAAAILCAALLPCAALAQSVAFSFDDGPSLDETPRMSPQQRNQAMLDALARHKVTAALFVTAGNGADMPAGYALARAWGEAGHSIGNHTMTHPDLDSAKLSLAQYQREVMDCDKIIATLPGYQKWFRYTYLREGNTPEKRDGMRAFLAAQGYRNAYVSLDTSDWRLDEHLNELLAKNSKADLAPIRKAYLAHVRQRALAYRDLSQRLQGRDIAQVMLMHHNLLNALFLDDVIGMFKEMGWTIVSPAKAFEDPVYQFSPRSPAPGQSLLLSMSRSLGLEPLDHWRRLQDDGDADIESLKAQGY</sequence>
<keyword evidence="1" id="KW-0479">Metal-binding</keyword>
<evidence type="ECO:0000256" key="2">
    <source>
        <dbReference type="ARBA" id="ARBA00022801"/>
    </source>
</evidence>
<dbReference type="Pfam" id="PF01522">
    <property type="entry name" value="Polysacc_deac_1"/>
    <property type="match status" value="1"/>
</dbReference>
<reference evidence="5 6" key="1">
    <citation type="submission" date="2020-11" db="EMBL/GenBank/DDBJ databases">
        <authorList>
            <person name="Sun Q."/>
        </authorList>
    </citation>
    <scope>NUCLEOTIDE SEQUENCE [LARGE SCALE GENOMIC DNA]</scope>
    <source>
        <strain evidence="5 6">P8398</strain>
    </source>
</reference>
<keyword evidence="6" id="KW-1185">Reference proteome</keyword>
<dbReference type="InterPro" id="IPR002509">
    <property type="entry name" value="NODB_dom"/>
</dbReference>
<keyword evidence="3" id="KW-0732">Signal</keyword>
<evidence type="ECO:0000256" key="3">
    <source>
        <dbReference type="SAM" id="SignalP"/>
    </source>
</evidence>
<dbReference type="PANTHER" id="PTHR10587:SF133">
    <property type="entry name" value="CHITIN DEACETYLASE 1-RELATED"/>
    <property type="match status" value="1"/>
</dbReference>
<dbReference type="RefSeq" id="WP_206089204.1">
    <property type="nucleotide sequence ID" value="NZ_CP065053.1"/>
</dbReference>
<proteinExistence type="predicted"/>
<dbReference type="InterPro" id="IPR050248">
    <property type="entry name" value="Polysacc_deacetylase_ArnD"/>
</dbReference>
<dbReference type="CDD" id="cd10960">
    <property type="entry name" value="CE4_NodB_like_1"/>
    <property type="match status" value="1"/>
</dbReference>
<dbReference type="Proteomes" id="UP000662888">
    <property type="component" value="Chromosome"/>
</dbReference>
<evidence type="ECO:0000256" key="1">
    <source>
        <dbReference type="ARBA" id="ARBA00022723"/>
    </source>
</evidence>
<dbReference type="EMBL" id="CP065053">
    <property type="protein sequence ID" value="QPI49530.1"/>
    <property type="molecule type" value="Genomic_DNA"/>
</dbReference>
<feature type="domain" description="NodB homology" evidence="4">
    <location>
        <begin position="31"/>
        <end position="228"/>
    </location>
</feature>
<dbReference type="InterPro" id="IPR011330">
    <property type="entry name" value="Glyco_hydro/deAcase_b/a-brl"/>
</dbReference>
<accession>A0AA48WBH6</accession>
<feature type="chain" id="PRO_5047119084" evidence="3">
    <location>
        <begin position="31"/>
        <end position="315"/>
    </location>
</feature>
<keyword evidence="2" id="KW-0378">Hydrolase</keyword>